<protein>
    <submittedName>
        <fullName evidence="1">Uncharacterized protein</fullName>
    </submittedName>
</protein>
<dbReference type="EMBL" id="CM041553">
    <property type="protein sequence ID" value="KAI3352382.1"/>
    <property type="molecule type" value="Genomic_DNA"/>
</dbReference>
<accession>A0ACB8V9R5</accession>
<dbReference type="Proteomes" id="UP000831701">
    <property type="component" value="Chromosome 23"/>
</dbReference>
<evidence type="ECO:0000313" key="1">
    <source>
        <dbReference type="EMBL" id="KAI3352382.1"/>
    </source>
</evidence>
<evidence type="ECO:0000313" key="2">
    <source>
        <dbReference type="Proteomes" id="UP000831701"/>
    </source>
</evidence>
<name>A0ACB8V9R5_9TELE</name>
<reference evidence="1" key="1">
    <citation type="submission" date="2022-04" db="EMBL/GenBank/DDBJ databases">
        <title>Jade perch genome.</title>
        <authorList>
            <person name="Chao B."/>
        </authorList>
    </citation>
    <scope>NUCLEOTIDE SEQUENCE</scope>
    <source>
        <strain evidence="1">CB-2022</strain>
    </source>
</reference>
<proteinExistence type="predicted"/>
<comment type="caution">
    <text evidence="1">The sequence shown here is derived from an EMBL/GenBank/DDBJ whole genome shotgun (WGS) entry which is preliminary data.</text>
</comment>
<keyword evidence="2" id="KW-1185">Reference proteome</keyword>
<gene>
    <name evidence="1" type="ORF">L3Q82_005348</name>
</gene>
<sequence length="214" mass="23573">MMCNGHSKGDPVPEGCPRNRLFGSVVLSCHPLGAYIVAYMSSWCQKDSLWSSSDSGAKDVAEYVAACSVCARSKASRQARMGLLQPIPVPHRPWSHISLDFVTGLPPSKGNTVVLTVVDHFSKMTHFIPLTKLPSAKETAQVMIAHVLRIHGLPTGVPSLYLGFGRSFVICHPESNGQTERLNQELETCLRCLVAQNQMTWSDHLTWVEYAHNC</sequence>
<organism evidence="1 2">
    <name type="scientific">Scortum barcoo</name>
    <name type="common">barcoo grunter</name>
    <dbReference type="NCBI Taxonomy" id="214431"/>
    <lineage>
        <taxon>Eukaryota</taxon>
        <taxon>Metazoa</taxon>
        <taxon>Chordata</taxon>
        <taxon>Craniata</taxon>
        <taxon>Vertebrata</taxon>
        <taxon>Euteleostomi</taxon>
        <taxon>Actinopterygii</taxon>
        <taxon>Neopterygii</taxon>
        <taxon>Teleostei</taxon>
        <taxon>Neoteleostei</taxon>
        <taxon>Acanthomorphata</taxon>
        <taxon>Eupercaria</taxon>
        <taxon>Centrarchiformes</taxon>
        <taxon>Terapontoidei</taxon>
        <taxon>Terapontidae</taxon>
        <taxon>Scortum</taxon>
    </lineage>
</organism>